<dbReference type="AlphaFoldDB" id="A0A0K2ZDY4"/>
<feature type="region of interest" description="Disordered" evidence="4">
    <location>
        <begin position="163"/>
        <end position="219"/>
    </location>
</feature>
<dbReference type="Gene3D" id="2.30.30.180">
    <property type="entry name" value="Ribosome maturation factor RimP, C-terminal domain"/>
    <property type="match status" value="1"/>
</dbReference>
<accession>A0A0K2ZDY4</accession>
<protein>
    <recommendedName>
        <fullName evidence="3">Ribosome maturation factor RimP</fullName>
    </recommendedName>
</protein>
<keyword evidence="1 3" id="KW-0963">Cytoplasm</keyword>
<dbReference type="GO" id="GO:0006412">
    <property type="term" value="P:translation"/>
    <property type="evidence" value="ECO:0007669"/>
    <property type="project" value="TreeGrafter"/>
</dbReference>
<feature type="domain" description="Ribosome maturation factor RimP C-terminal" evidence="6">
    <location>
        <begin position="92"/>
        <end position="159"/>
    </location>
</feature>
<dbReference type="PANTHER" id="PTHR33867">
    <property type="entry name" value="RIBOSOME MATURATION FACTOR RIMP"/>
    <property type="match status" value="1"/>
</dbReference>
<comment type="function">
    <text evidence="3">Required for maturation of 30S ribosomal subunits.</text>
</comment>
<organism evidence="7 8">
    <name type="scientific">Xanthomonas graminis pv. phlei</name>
    <dbReference type="NCBI Taxonomy" id="487906"/>
    <lineage>
        <taxon>Bacteria</taxon>
        <taxon>Pseudomonadati</taxon>
        <taxon>Pseudomonadota</taxon>
        <taxon>Gammaproteobacteria</taxon>
        <taxon>Lysobacterales</taxon>
        <taxon>Lysobacteraceae</taxon>
        <taxon>Xanthomonas</taxon>
        <taxon>Xanthomonas translucens group</taxon>
        <taxon>Xanthomonas graminis</taxon>
    </lineage>
</organism>
<dbReference type="PANTHER" id="PTHR33867:SF1">
    <property type="entry name" value="RIBOSOME MATURATION FACTOR RIMP"/>
    <property type="match status" value="1"/>
</dbReference>
<evidence type="ECO:0000256" key="1">
    <source>
        <dbReference type="ARBA" id="ARBA00022490"/>
    </source>
</evidence>
<sequence length="219" mass="23459">MSDKANEIANLLGPTVDALGLELLGAEYLPAPGSATLRLYIDVPLAEQPERIINIDDCERVSREVSAQLDVEDPISGNYTLEVSSPGVDRLLFTAAQFARHQGESAKVVLKLPQQGRRRLQGRIAHADVDAGRIVFEVDGAELAVDFDNIDKARILPDWAALGLAPTKPGKTPKPPGSTPKLPAKRPTKRPKPAGKTAKPNKKPSNEPAADKAARGAKE</sequence>
<dbReference type="EMBL" id="CXOJ01000004">
    <property type="protein sequence ID" value="CTP83002.1"/>
    <property type="molecule type" value="Genomic_DNA"/>
</dbReference>
<evidence type="ECO:0000313" key="8">
    <source>
        <dbReference type="Proteomes" id="UP000045978"/>
    </source>
</evidence>
<dbReference type="Pfam" id="PF02576">
    <property type="entry name" value="RimP_N"/>
    <property type="match status" value="1"/>
</dbReference>
<feature type="compositionally biased region" description="Basic residues" evidence="4">
    <location>
        <begin position="183"/>
        <end position="193"/>
    </location>
</feature>
<dbReference type="InterPro" id="IPR028989">
    <property type="entry name" value="RimP_N"/>
</dbReference>
<dbReference type="Pfam" id="PF17384">
    <property type="entry name" value="DUF150_C"/>
    <property type="match status" value="1"/>
</dbReference>
<comment type="similarity">
    <text evidence="3">Belongs to the RimP family.</text>
</comment>
<dbReference type="RefSeq" id="WP_053836911.1">
    <property type="nucleotide sequence ID" value="NZ_CP076251.1"/>
</dbReference>
<evidence type="ECO:0000256" key="4">
    <source>
        <dbReference type="SAM" id="MobiDB-lite"/>
    </source>
</evidence>
<evidence type="ECO:0000259" key="5">
    <source>
        <dbReference type="Pfam" id="PF02576"/>
    </source>
</evidence>
<dbReference type="GO" id="GO:0000028">
    <property type="term" value="P:ribosomal small subunit assembly"/>
    <property type="evidence" value="ECO:0007669"/>
    <property type="project" value="TreeGrafter"/>
</dbReference>
<comment type="subcellular location">
    <subcellularLocation>
        <location evidence="3">Cytoplasm</location>
    </subcellularLocation>
</comment>
<evidence type="ECO:0000256" key="3">
    <source>
        <dbReference type="HAMAP-Rule" id="MF_01077"/>
    </source>
</evidence>
<feature type="compositionally biased region" description="Basic and acidic residues" evidence="4">
    <location>
        <begin position="209"/>
        <end position="219"/>
    </location>
</feature>
<dbReference type="InterPro" id="IPR028998">
    <property type="entry name" value="RimP_C"/>
</dbReference>
<dbReference type="InterPro" id="IPR035956">
    <property type="entry name" value="RimP_N_sf"/>
</dbReference>
<proteinExistence type="inferred from homology"/>
<reference evidence="7 8" key="1">
    <citation type="submission" date="2015-07" db="EMBL/GenBank/DDBJ databases">
        <authorList>
            <person name="Noorani M."/>
        </authorList>
    </citation>
    <scope>NUCLEOTIDE SEQUENCE [LARGE SCALE GENOMIC DNA]</scope>
    <source>
        <strain evidence="7">LMG730</strain>
    </source>
</reference>
<keyword evidence="2 3" id="KW-0690">Ribosome biogenesis</keyword>
<dbReference type="Proteomes" id="UP000045978">
    <property type="component" value="Unassembled WGS sequence"/>
</dbReference>
<evidence type="ECO:0000256" key="2">
    <source>
        <dbReference type="ARBA" id="ARBA00022517"/>
    </source>
</evidence>
<feature type="domain" description="Ribosome maturation factor RimP N-terminal" evidence="5">
    <location>
        <begin position="12"/>
        <end position="89"/>
    </location>
</feature>
<evidence type="ECO:0000259" key="6">
    <source>
        <dbReference type="Pfam" id="PF17384"/>
    </source>
</evidence>
<dbReference type="InterPro" id="IPR003728">
    <property type="entry name" value="Ribosome_maturation_RimP"/>
</dbReference>
<dbReference type="GO" id="GO:0005829">
    <property type="term" value="C:cytosol"/>
    <property type="evidence" value="ECO:0007669"/>
    <property type="project" value="TreeGrafter"/>
</dbReference>
<dbReference type="InterPro" id="IPR036847">
    <property type="entry name" value="RimP_C_sf"/>
</dbReference>
<gene>
    <name evidence="3 7" type="primary">rimP</name>
    <name evidence="7" type="ORF">XTPLMG730_0284</name>
</gene>
<dbReference type="CDD" id="cd01734">
    <property type="entry name" value="YlxS_C"/>
    <property type="match status" value="1"/>
</dbReference>
<dbReference type="SUPFAM" id="SSF74942">
    <property type="entry name" value="YhbC-like, C-terminal domain"/>
    <property type="match status" value="1"/>
</dbReference>
<dbReference type="SUPFAM" id="SSF75420">
    <property type="entry name" value="YhbC-like, N-terminal domain"/>
    <property type="match status" value="1"/>
</dbReference>
<dbReference type="HAMAP" id="MF_01077">
    <property type="entry name" value="RimP"/>
    <property type="match status" value="1"/>
</dbReference>
<evidence type="ECO:0000313" key="7">
    <source>
        <dbReference type="EMBL" id="CTP83002.1"/>
    </source>
</evidence>
<name>A0A0K2ZDY4_9XANT</name>
<dbReference type="NCBIfam" id="NF000931">
    <property type="entry name" value="PRK00092.2-3"/>
    <property type="match status" value="1"/>
</dbReference>
<dbReference type="FunFam" id="3.30.300.70:FF:000001">
    <property type="entry name" value="Ribosome maturation factor RimP"/>
    <property type="match status" value="1"/>
</dbReference>
<dbReference type="Gene3D" id="3.30.300.70">
    <property type="entry name" value="RimP-like superfamily, N-terminal"/>
    <property type="match status" value="1"/>
</dbReference>